<organism evidence="1 2">
    <name type="scientific">Danaus plexippus plexippus</name>
    <dbReference type="NCBI Taxonomy" id="278856"/>
    <lineage>
        <taxon>Eukaryota</taxon>
        <taxon>Metazoa</taxon>
        <taxon>Ecdysozoa</taxon>
        <taxon>Arthropoda</taxon>
        <taxon>Hexapoda</taxon>
        <taxon>Insecta</taxon>
        <taxon>Pterygota</taxon>
        <taxon>Neoptera</taxon>
        <taxon>Endopterygota</taxon>
        <taxon>Lepidoptera</taxon>
        <taxon>Glossata</taxon>
        <taxon>Ditrysia</taxon>
        <taxon>Papilionoidea</taxon>
        <taxon>Nymphalidae</taxon>
        <taxon>Danainae</taxon>
        <taxon>Danaini</taxon>
        <taxon>Danaina</taxon>
        <taxon>Danaus</taxon>
        <taxon>Danaus</taxon>
    </lineage>
</organism>
<accession>A0A212FEI6</accession>
<keyword evidence="2" id="KW-1185">Reference proteome</keyword>
<proteinExistence type="predicted"/>
<dbReference type="AlphaFoldDB" id="A0A212FEI6"/>
<reference evidence="1 2" key="1">
    <citation type="journal article" date="2011" name="Cell">
        <title>The monarch butterfly genome yields insights into long-distance migration.</title>
        <authorList>
            <person name="Zhan S."/>
            <person name="Merlin C."/>
            <person name="Boore J.L."/>
            <person name="Reppert S.M."/>
        </authorList>
    </citation>
    <scope>NUCLEOTIDE SEQUENCE [LARGE SCALE GENOMIC DNA]</scope>
    <source>
        <strain evidence="1">F-2</strain>
    </source>
</reference>
<evidence type="ECO:0000313" key="1">
    <source>
        <dbReference type="EMBL" id="OWR52107.1"/>
    </source>
</evidence>
<evidence type="ECO:0000313" key="2">
    <source>
        <dbReference type="Proteomes" id="UP000007151"/>
    </source>
</evidence>
<dbReference type="EMBL" id="AGBW02008947">
    <property type="protein sequence ID" value="OWR52107.1"/>
    <property type="molecule type" value="Genomic_DNA"/>
</dbReference>
<name>A0A212FEI6_DANPL</name>
<dbReference type="InParanoid" id="A0A212FEI6"/>
<gene>
    <name evidence="1" type="ORF">KGM_204764</name>
</gene>
<protein>
    <submittedName>
        <fullName evidence="1">Uncharacterized protein</fullName>
    </submittedName>
</protein>
<dbReference type="Proteomes" id="UP000007151">
    <property type="component" value="Unassembled WGS sequence"/>
</dbReference>
<comment type="caution">
    <text evidence="1">The sequence shown here is derived from an EMBL/GenBank/DDBJ whole genome shotgun (WGS) entry which is preliminary data.</text>
</comment>
<sequence>MNFHTEGCGSRSPPAVIQLGTKRLENNYRSDPVPAISSPTLTTLYSTRHTSITYSGSKGVMSSSGVHISLLLVSLSLALSNADGGNLETIMSSDRGEVGA</sequence>
<dbReference type="KEGG" id="dpl:KGM_204764"/>